<protein>
    <recommendedName>
        <fullName evidence="3">FBD domain-containing protein</fullName>
    </recommendedName>
</protein>
<dbReference type="PANTHER" id="PTHR31900">
    <property type="entry name" value="F-BOX/RNI SUPERFAMILY PROTEIN-RELATED"/>
    <property type="match status" value="1"/>
</dbReference>
<organism evidence="2">
    <name type="scientific">Aegilops tauschii</name>
    <name type="common">Tausch's goatgrass</name>
    <name type="synonym">Aegilops squarrosa</name>
    <dbReference type="NCBI Taxonomy" id="37682"/>
    <lineage>
        <taxon>Eukaryota</taxon>
        <taxon>Viridiplantae</taxon>
        <taxon>Streptophyta</taxon>
        <taxon>Embryophyta</taxon>
        <taxon>Tracheophyta</taxon>
        <taxon>Spermatophyta</taxon>
        <taxon>Magnoliopsida</taxon>
        <taxon>Liliopsida</taxon>
        <taxon>Poales</taxon>
        <taxon>Poaceae</taxon>
        <taxon>BOP clade</taxon>
        <taxon>Pooideae</taxon>
        <taxon>Triticodae</taxon>
        <taxon>Triticeae</taxon>
        <taxon>Triticinae</taxon>
        <taxon>Aegilops</taxon>
    </lineage>
</organism>
<dbReference type="EnsemblPlants" id="EMT08282">
    <property type="protein sequence ID" value="EMT08282"/>
    <property type="gene ID" value="F775_01286"/>
</dbReference>
<evidence type="ECO:0008006" key="3">
    <source>
        <dbReference type="Google" id="ProtNLM"/>
    </source>
</evidence>
<reference evidence="2" key="1">
    <citation type="submission" date="2015-06" db="UniProtKB">
        <authorList>
            <consortium name="EnsemblPlants"/>
        </authorList>
    </citation>
    <scope>IDENTIFICATION</scope>
</reference>
<dbReference type="AlphaFoldDB" id="M8AV02"/>
<dbReference type="InterPro" id="IPR050232">
    <property type="entry name" value="FBL13/AtMIF1-like"/>
</dbReference>
<accession>M8AV02</accession>
<proteinExistence type="predicted"/>
<feature type="compositionally biased region" description="Low complexity" evidence="1">
    <location>
        <begin position="127"/>
        <end position="141"/>
    </location>
</feature>
<evidence type="ECO:0000256" key="1">
    <source>
        <dbReference type="SAM" id="MobiDB-lite"/>
    </source>
</evidence>
<feature type="region of interest" description="Disordered" evidence="1">
    <location>
        <begin position="127"/>
        <end position="148"/>
    </location>
</feature>
<dbReference type="SUPFAM" id="SSF81383">
    <property type="entry name" value="F-box domain"/>
    <property type="match status" value="1"/>
</dbReference>
<dbReference type="InterPro" id="IPR036047">
    <property type="entry name" value="F-box-like_dom_sf"/>
</dbReference>
<dbReference type="PANTHER" id="PTHR31900:SF30">
    <property type="entry name" value="SUPERFAMILY PROTEIN, PUTATIVE-RELATED"/>
    <property type="match status" value="1"/>
</dbReference>
<evidence type="ECO:0000313" key="2">
    <source>
        <dbReference type="EnsemblPlants" id="EMT08282"/>
    </source>
</evidence>
<name>M8AV02_AEGTA</name>
<sequence length="404" mass="44361">MATYRQGDRLEALERILSHLPSDEATRATALSRRWRRVCAGVPGGAPAARKTDRRGRGINLPVCFDSKVTGAIFSKGPTTPIRVLRLHARQPPDDLLDSWIATAASSGAEEIDLALQYCTGTTPAAGSAPSAAGSGRPTSGKTSGAELRHGRRVVLRTQCLRSLRYKGGLPSDTFLDVPNYGQVAALTIDICEDLTSKAPMEVAPVLELISRCKNLTYLRLELRPSMAYCSSEITAIANDHLPQLRHLVLKGFLAADHVVRSVTVLVASTLHLEALSLFPLGSETLKKTYCSDDEYGGDSDSDPEPEICDNDDDDDIYDDDWMFRSMWRWGIPCSRHSLKRINIAKYTGNGFDRILANFLLSNGAALEEFSVALAAPLSPRREEIAMMFRSWRHNPRTIVTCTS</sequence>